<dbReference type="EMBL" id="JAYMYQ010000001">
    <property type="protein sequence ID" value="KAK7362196.1"/>
    <property type="molecule type" value="Genomic_DNA"/>
</dbReference>
<evidence type="ECO:0000313" key="3">
    <source>
        <dbReference type="Proteomes" id="UP001367508"/>
    </source>
</evidence>
<evidence type="ECO:0000256" key="1">
    <source>
        <dbReference type="SAM" id="Phobius"/>
    </source>
</evidence>
<accession>A0AAN9R7M7</accession>
<protein>
    <recommendedName>
        <fullName evidence="4">Transmembrane protein</fullName>
    </recommendedName>
</protein>
<evidence type="ECO:0000313" key="2">
    <source>
        <dbReference type="EMBL" id="KAK7362196.1"/>
    </source>
</evidence>
<dbReference type="PROSITE" id="PS51257">
    <property type="entry name" value="PROKAR_LIPOPROTEIN"/>
    <property type="match status" value="1"/>
</dbReference>
<gene>
    <name evidence="2" type="ORF">VNO77_04302</name>
</gene>
<keyword evidence="1" id="KW-1133">Transmembrane helix</keyword>
<keyword evidence="3" id="KW-1185">Reference proteome</keyword>
<keyword evidence="1" id="KW-0472">Membrane</keyword>
<reference evidence="2 3" key="1">
    <citation type="submission" date="2024-01" db="EMBL/GenBank/DDBJ databases">
        <title>The genomes of 5 underutilized Papilionoideae crops provide insights into root nodulation and disease resistanc.</title>
        <authorList>
            <person name="Jiang F."/>
        </authorList>
    </citation>
    <scope>NUCLEOTIDE SEQUENCE [LARGE SCALE GENOMIC DNA]</scope>
    <source>
        <strain evidence="2">LVBAO_FW01</strain>
        <tissue evidence="2">Leaves</tissue>
    </source>
</reference>
<sequence>MCYKQANKEQMSWNLQVLIVSFSFGLVSCVIFLLLEYAIQLEDAEDDSDEEDCIINVLEEIDCEEIGSTSKEKCDEGEELDDKY</sequence>
<comment type="caution">
    <text evidence="2">The sequence shown here is derived from an EMBL/GenBank/DDBJ whole genome shotgun (WGS) entry which is preliminary data.</text>
</comment>
<dbReference type="Proteomes" id="UP001367508">
    <property type="component" value="Unassembled WGS sequence"/>
</dbReference>
<name>A0AAN9R7M7_CANGL</name>
<organism evidence="2 3">
    <name type="scientific">Canavalia gladiata</name>
    <name type="common">Sword bean</name>
    <name type="synonym">Dolichos gladiatus</name>
    <dbReference type="NCBI Taxonomy" id="3824"/>
    <lineage>
        <taxon>Eukaryota</taxon>
        <taxon>Viridiplantae</taxon>
        <taxon>Streptophyta</taxon>
        <taxon>Embryophyta</taxon>
        <taxon>Tracheophyta</taxon>
        <taxon>Spermatophyta</taxon>
        <taxon>Magnoliopsida</taxon>
        <taxon>eudicotyledons</taxon>
        <taxon>Gunneridae</taxon>
        <taxon>Pentapetalae</taxon>
        <taxon>rosids</taxon>
        <taxon>fabids</taxon>
        <taxon>Fabales</taxon>
        <taxon>Fabaceae</taxon>
        <taxon>Papilionoideae</taxon>
        <taxon>50 kb inversion clade</taxon>
        <taxon>NPAAA clade</taxon>
        <taxon>indigoferoid/millettioid clade</taxon>
        <taxon>Phaseoleae</taxon>
        <taxon>Canavalia</taxon>
    </lineage>
</organism>
<keyword evidence="1" id="KW-0812">Transmembrane</keyword>
<dbReference type="AlphaFoldDB" id="A0AAN9R7M7"/>
<proteinExistence type="predicted"/>
<evidence type="ECO:0008006" key="4">
    <source>
        <dbReference type="Google" id="ProtNLM"/>
    </source>
</evidence>
<feature type="transmembrane region" description="Helical" evidence="1">
    <location>
        <begin position="13"/>
        <end position="35"/>
    </location>
</feature>